<dbReference type="SUPFAM" id="SSF160544">
    <property type="entry name" value="EscU C-terminal domain-like"/>
    <property type="match status" value="1"/>
</dbReference>
<dbReference type="InterPro" id="IPR029025">
    <property type="entry name" value="T3SS_substrate_exporter_C"/>
</dbReference>
<keyword evidence="1" id="KW-0969">Cilium</keyword>
<keyword evidence="1" id="KW-0966">Cell projection</keyword>
<dbReference type="AlphaFoldDB" id="A0A0J8D936"/>
<evidence type="ECO:0000313" key="1">
    <source>
        <dbReference type="EMBL" id="KMT20859.1"/>
    </source>
</evidence>
<dbReference type="PANTHER" id="PTHR30531:SF12">
    <property type="entry name" value="FLAGELLAR BIOSYNTHETIC PROTEIN FLHB"/>
    <property type="match status" value="1"/>
</dbReference>
<dbReference type="PANTHER" id="PTHR30531">
    <property type="entry name" value="FLAGELLAR BIOSYNTHETIC PROTEIN FLHB"/>
    <property type="match status" value="1"/>
</dbReference>
<dbReference type="OrthoDB" id="9810419at2"/>
<comment type="caution">
    <text evidence="1">The sequence shown here is derived from an EMBL/GenBank/DDBJ whole genome shotgun (WGS) entry which is preliminary data.</text>
</comment>
<keyword evidence="2" id="KW-1185">Reference proteome</keyword>
<evidence type="ECO:0000313" key="2">
    <source>
        <dbReference type="Proteomes" id="UP000036756"/>
    </source>
</evidence>
<dbReference type="STRING" id="1121307.CLCY_1c00930"/>
<dbReference type="Pfam" id="PF01312">
    <property type="entry name" value="Bac_export_2"/>
    <property type="match status" value="1"/>
</dbReference>
<dbReference type="InterPro" id="IPR006135">
    <property type="entry name" value="T3SS_substrate_exporter"/>
</dbReference>
<accession>A0A0J8D936</accession>
<dbReference type="RefSeq" id="WP_048571262.1">
    <property type="nucleotide sequence ID" value="NZ_LFVU01000028.1"/>
</dbReference>
<organism evidence="1 2">
    <name type="scientific">Clostridium cylindrosporum DSM 605</name>
    <dbReference type="NCBI Taxonomy" id="1121307"/>
    <lineage>
        <taxon>Bacteria</taxon>
        <taxon>Bacillati</taxon>
        <taxon>Bacillota</taxon>
        <taxon>Clostridia</taxon>
        <taxon>Eubacteriales</taxon>
        <taxon>Clostridiaceae</taxon>
        <taxon>Clostridium</taxon>
    </lineage>
</organism>
<dbReference type="Proteomes" id="UP000036756">
    <property type="component" value="Unassembled WGS sequence"/>
</dbReference>
<dbReference type="EMBL" id="LFVU01000028">
    <property type="protein sequence ID" value="KMT20859.1"/>
    <property type="molecule type" value="Genomic_DNA"/>
</dbReference>
<dbReference type="GO" id="GO:0009306">
    <property type="term" value="P:protein secretion"/>
    <property type="evidence" value="ECO:0007669"/>
    <property type="project" value="InterPro"/>
</dbReference>
<gene>
    <name evidence="1" type="primary">flhB2</name>
    <name evidence="1" type="ORF">CLCY_1c00930</name>
</gene>
<sequence length="83" mass="8907">MKRKSAAAIKYEKGLSAPVVTALGFGHVAEKIINAAIDSDVPIIENEDLVSSLSSVSVGDNIPKELYEIVAEIIAYVYSLDKK</sequence>
<name>A0A0J8D936_CLOCY</name>
<protein>
    <submittedName>
        <fullName evidence="1">Flagellar biosynthesis protein FlhB</fullName>
    </submittedName>
</protein>
<dbReference type="PATRIC" id="fig|1121307.3.peg.454"/>
<dbReference type="Gene3D" id="3.40.1690.10">
    <property type="entry name" value="secretion proteins EscU"/>
    <property type="match status" value="1"/>
</dbReference>
<dbReference type="GO" id="GO:0005886">
    <property type="term" value="C:plasma membrane"/>
    <property type="evidence" value="ECO:0007669"/>
    <property type="project" value="TreeGrafter"/>
</dbReference>
<reference evidence="1 2" key="1">
    <citation type="submission" date="2015-06" db="EMBL/GenBank/DDBJ databases">
        <title>Draft genome sequence of the purine-degrading Clostridium cylindrosporum HC-1 (DSM 605).</title>
        <authorList>
            <person name="Poehlein A."/>
            <person name="Schiel-Bengelsdorf B."/>
            <person name="Bengelsdorf F."/>
            <person name="Daniel R."/>
            <person name="Duerre P."/>
        </authorList>
    </citation>
    <scope>NUCLEOTIDE SEQUENCE [LARGE SCALE GENOMIC DNA]</scope>
    <source>
        <strain evidence="1 2">DSM 605</strain>
    </source>
</reference>
<proteinExistence type="predicted"/>
<keyword evidence="1" id="KW-0282">Flagellum</keyword>